<dbReference type="PANTHER" id="PTHR48078">
    <property type="entry name" value="THREONINE DEHYDRATASE, MITOCHONDRIAL-RELATED"/>
    <property type="match status" value="1"/>
</dbReference>
<keyword evidence="3 4" id="KW-0456">Lyase</keyword>
<keyword evidence="7" id="KW-1185">Reference proteome</keyword>
<keyword evidence="2 4" id="KW-0663">Pyridoxal phosphate</keyword>
<proteinExistence type="inferred from homology"/>
<dbReference type="GO" id="GO:0036088">
    <property type="term" value="P:D-serine catabolic process"/>
    <property type="evidence" value="ECO:0007669"/>
    <property type="project" value="TreeGrafter"/>
</dbReference>
<dbReference type="Proteomes" id="UP001237207">
    <property type="component" value="Unassembled WGS sequence"/>
</dbReference>
<dbReference type="Pfam" id="PF00291">
    <property type="entry name" value="PALP"/>
    <property type="match status" value="1"/>
</dbReference>
<dbReference type="GO" id="GO:0030170">
    <property type="term" value="F:pyridoxal phosphate binding"/>
    <property type="evidence" value="ECO:0007669"/>
    <property type="project" value="InterPro"/>
</dbReference>
<dbReference type="InterPro" id="IPR050147">
    <property type="entry name" value="Ser/Thr_Dehydratase"/>
</dbReference>
<dbReference type="PANTHER" id="PTHR48078:SF9">
    <property type="entry name" value="D-SERINE DEHYDRATASE"/>
    <property type="match status" value="1"/>
</dbReference>
<sequence>MDLLGKSLNTWLKKYPLLQKLIQKEEVVWIQKDHSSSFSSITIQDIHQAEERLKRFAPLIEKAFPETKKTKGIIESPLLPIQKMASKMLDDDQKKIEGKWLLKGDHALPIAGSIKARGGIYEVLKIAEQLAVKEAGFNLEKDYRTLLTPQFRSFFSKYSISVGSTGNLGLSIGIMSEALGFKVTVHMSSDAKKWKKDVLKRKGVQVIEHLSDYSLAVEMGRRACKKDPYCHFIDDEHSIDLFLGYAVAALRLERQLRNQHIIVDENHPLFVYLPCGVGGGPGGIAYALKLLYGNHVHCFFAEPTHSPCMLLGVMTGLHDQICVQDFGLDNKTDADGLAVGRPSSFVGKTVGSLLSGIYTVNDEQLYKLLYLLHETEGIDLEPSALAGMYGPIQLQKYGWFDSHFSQTQLNNSHHLVWATGGQLVPEEIMREYVEKGKLLNSKRG</sequence>
<feature type="modified residue" description="N6-(pyridoxal phosphate)lysine" evidence="4">
    <location>
        <position position="115"/>
    </location>
</feature>
<reference evidence="6" key="1">
    <citation type="submission" date="2023-07" db="EMBL/GenBank/DDBJ databases">
        <title>Genomic Encyclopedia of Type Strains, Phase IV (KMG-IV): sequencing the most valuable type-strain genomes for metagenomic binning, comparative biology and taxonomic classification.</title>
        <authorList>
            <person name="Goeker M."/>
        </authorList>
    </citation>
    <scope>NUCLEOTIDE SEQUENCE</scope>
    <source>
        <strain evidence="6">DSM 23947</strain>
    </source>
</reference>
<dbReference type="Gene3D" id="3.40.50.1100">
    <property type="match status" value="2"/>
</dbReference>
<dbReference type="GO" id="GO:0009097">
    <property type="term" value="P:isoleucine biosynthetic process"/>
    <property type="evidence" value="ECO:0007669"/>
    <property type="project" value="TreeGrafter"/>
</dbReference>
<dbReference type="AlphaFoldDB" id="A0AAJ1SY95"/>
<dbReference type="EMBL" id="JAUSUC010000003">
    <property type="protein sequence ID" value="MDQ0213957.1"/>
    <property type="molecule type" value="Genomic_DNA"/>
</dbReference>
<feature type="domain" description="Tryptophan synthase beta chain-like PALP" evidence="5">
    <location>
        <begin position="72"/>
        <end position="395"/>
    </location>
</feature>
<evidence type="ECO:0000259" key="5">
    <source>
        <dbReference type="Pfam" id="PF00291"/>
    </source>
</evidence>
<evidence type="ECO:0000256" key="1">
    <source>
        <dbReference type="ARBA" id="ARBA00001933"/>
    </source>
</evidence>
<evidence type="ECO:0000256" key="4">
    <source>
        <dbReference type="HAMAP-Rule" id="MF_01030"/>
    </source>
</evidence>
<gene>
    <name evidence="4" type="primary">dsdA</name>
    <name evidence="6" type="ORF">J2S13_000352</name>
</gene>
<dbReference type="SUPFAM" id="SSF53686">
    <property type="entry name" value="Tryptophan synthase beta subunit-like PLP-dependent enzymes"/>
    <property type="match status" value="1"/>
</dbReference>
<dbReference type="HAMAP" id="MF_01030">
    <property type="entry name" value="D_Ser_dehydrat"/>
    <property type="match status" value="1"/>
</dbReference>
<evidence type="ECO:0000313" key="7">
    <source>
        <dbReference type="Proteomes" id="UP001237207"/>
    </source>
</evidence>
<name>A0AAJ1SY95_9BACI</name>
<dbReference type="InterPro" id="IPR036052">
    <property type="entry name" value="TrpB-like_PALP_sf"/>
</dbReference>
<dbReference type="InterPro" id="IPR001926">
    <property type="entry name" value="TrpB-like_PALP"/>
</dbReference>
<comment type="similarity">
    <text evidence="4">Belongs to the serine/threonine dehydratase family. DsdA subfamily.</text>
</comment>
<comment type="catalytic activity">
    <reaction evidence="4">
        <text>D-serine = pyruvate + NH4(+)</text>
        <dbReference type="Rhea" id="RHEA:13977"/>
        <dbReference type="ChEBI" id="CHEBI:15361"/>
        <dbReference type="ChEBI" id="CHEBI:28938"/>
        <dbReference type="ChEBI" id="CHEBI:35247"/>
        <dbReference type="EC" id="4.3.1.18"/>
    </reaction>
</comment>
<dbReference type="InterPro" id="IPR011780">
    <property type="entry name" value="D_Ser_am_lyase"/>
</dbReference>
<accession>A0AAJ1SY95</accession>
<dbReference type="GO" id="GO:0016836">
    <property type="term" value="F:hydro-lyase activity"/>
    <property type="evidence" value="ECO:0007669"/>
    <property type="project" value="UniProtKB-UniRule"/>
</dbReference>
<comment type="cofactor">
    <cofactor evidence="1 4">
        <name>pyridoxal 5'-phosphate</name>
        <dbReference type="ChEBI" id="CHEBI:597326"/>
    </cofactor>
</comment>
<evidence type="ECO:0000256" key="3">
    <source>
        <dbReference type="ARBA" id="ARBA00023239"/>
    </source>
</evidence>
<protein>
    <recommendedName>
        <fullName evidence="4">Probable D-serine dehydratase</fullName>
        <ecNumber evidence="4">4.3.1.18</ecNumber>
    </recommendedName>
    <alternativeName>
        <fullName evidence="4">D-serine deaminase</fullName>
        <shortName evidence="4">DSD</shortName>
    </alternativeName>
</protein>
<dbReference type="GO" id="GO:0008721">
    <property type="term" value="F:D-serine ammonia-lyase activity"/>
    <property type="evidence" value="ECO:0007669"/>
    <property type="project" value="UniProtKB-EC"/>
</dbReference>
<dbReference type="NCBIfam" id="NF002823">
    <property type="entry name" value="PRK02991.1"/>
    <property type="match status" value="1"/>
</dbReference>
<dbReference type="EC" id="4.3.1.18" evidence="4"/>
<evidence type="ECO:0000256" key="2">
    <source>
        <dbReference type="ARBA" id="ARBA00022898"/>
    </source>
</evidence>
<organism evidence="6 7">
    <name type="scientific">Oikeobacillus pervagus</name>
    <dbReference type="NCBI Taxonomy" id="1325931"/>
    <lineage>
        <taxon>Bacteria</taxon>
        <taxon>Bacillati</taxon>
        <taxon>Bacillota</taxon>
        <taxon>Bacilli</taxon>
        <taxon>Bacillales</taxon>
        <taxon>Bacillaceae</taxon>
        <taxon>Oikeobacillus</taxon>
    </lineage>
</organism>
<comment type="caution">
    <text evidence="6">The sequence shown here is derived from an EMBL/GenBank/DDBJ whole genome shotgun (WGS) entry which is preliminary data.</text>
</comment>
<dbReference type="NCBIfam" id="TIGR02035">
    <property type="entry name" value="D_Ser_am_lyase"/>
    <property type="match status" value="1"/>
</dbReference>
<evidence type="ECO:0000313" key="6">
    <source>
        <dbReference type="EMBL" id="MDQ0213957.1"/>
    </source>
</evidence>